<keyword evidence="1" id="KW-0863">Zinc-finger</keyword>
<dbReference type="SMART" id="SM00343">
    <property type="entry name" value="ZnF_C2HC"/>
    <property type="match status" value="1"/>
</dbReference>
<dbReference type="Pfam" id="PF04765">
    <property type="entry name" value="TOD1_MUCI70"/>
    <property type="match status" value="1"/>
</dbReference>
<dbReference type="GO" id="GO:0003676">
    <property type="term" value="F:nucleic acid binding"/>
    <property type="evidence" value="ECO:0007669"/>
    <property type="project" value="InterPro"/>
</dbReference>
<dbReference type="Gene3D" id="4.10.60.10">
    <property type="entry name" value="Zinc finger, CCHC-type"/>
    <property type="match status" value="1"/>
</dbReference>
<evidence type="ECO:0000259" key="3">
    <source>
        <dbReference type="PROSITE" id="PS50158"/>
    </source>
</evidence>
<feature type="compositionally biased region" description="Polar residues" evidence="2">
    <location>
        <begin position="445"/>
        <end position="464"/>
    </location>
</feature>
<comment type="caution">
    <text evidence="4">The sequence shown here is derived from an EMBL/GenBank/DDBJ whole genome shotgun (WGS) entry which is preliminary data.</text>
</comment>
<evidence type="ECO:0000256" key="2">
    <source>
        <dbReference type="SAM" id="MobiDB-lite"/>
    </source>
</evidence>
<dbReference type="Pfam" id="PF00098">
    <property type="entry name" value="zf-CCHC"/>
    <property type="match status" value="1"/>
</dbReference>
<dbReference type="EMBL" id="SZYD01000017">
    <property type="protein sequence ID" value="KAD3066833.1"/>
    <property type="molecule type" value="Genomic_DNA"/>
</dbReference>
<gene>
    <name evidence="4" type="ORF">E3N88_34713</name>
</gene>
<feature type="domain" description="CCHC-type" evidence="3">
    <location>
        <begin position="221"/>
        <end position="237"/>
    </location>
</feature>
<dbReference type="AlphaFoldDB" id="A0A5N6M1K2"/>
<sequence>MAEDGKVAIEKFNDSDFGWWKMQVEALLCQKDLDVALGDKPEKMDQADWELKDKKARAVITLALAKSVAFNIMKETTASGMIKALSNMYEKPSAANKVFLIRELVNTKMIEGASVTSHINNLNSILSRLLSVGIKFDDEVQALLLLSSLPDSWSGTVTVVTSSAGASGMTFEGIRDLVLGEDIRRKNQGGSSSSKMLHVGRGRRDSGSRGRSSSRTKKSVKCWNCNEVGHVKSQCPKKQLNAATEDVFEDDALILSDESSVDSWVMDSVASIHATHSSELMKNLKIGDFGKGKRLLYSKFLAEWSDRRRGPTPAEVEQKCCAERPPYLRLKCLKPLPSEDSKCSTEGHRAKIQSCRRVEGCRFEEIGFAHKNRLTSRVKVFNRFEDENLRFVAHRRLILLQFEFAAVGCIFSSRRNRRGARERGNDEQNCDIGITMTGVSLDLRTQSYGSPQQPQNGSLQTQNGFAARKPSRMSLSGSREKDKFLPFLCRYLSRKKTVMMILVSIALMAFLSGFFTVNREDASESTIFNNFSDTYNTSLQFSRAFRSSKDDDSSIQRTLSICEENPPTRHTISASHSTGSVPSHSNFCENFAFPPPPPGDRRRPGPRPCPVCYLPVEEAMASMPSATSTSPVLQHLSYFHEETSTKTEPHEGSEFGGYPSIKQRNESFDIKESMSVHCGFTKGCRPGYKTGFDIDVSDLVELEQYHDIIVASAIFGNYDVIQQPTKISEAASKDIPFYMFIDEETEAYMRNSSALDYRMKVGLWRIIVVHNIPYADPRRNGKVPKLLLHRLFPNVRYSIWIDGKLQLVVDPYQLLERFLWRHNATFAISKHYRRFDVFEEAEANKAAGKYDNASIDYQIDFYRKEGLTPYSEAKLPIISDVPEGCVIIREHIPITNLFTCLWFNEVDRFTSRDQLSFAIVRDKIMAQVNWSINMFMDCERRNFVIQAYHRDLLELMPPPAAKISSKRTRVNVPVTIPIPVRGNNSSAKNSVKKNTVKRGKGERRSRSRKHLKNPGNRDNMVI</sequence>
<keyword evidence="1" id="KW-0479">Metal-binding</keyword>
<proteinExistence type="predicted"/>
<protein>
    <recommendedName>
        <fullName evidence="3">CCHC-type domain-containing protein</fullName>
    </recommendedName>
</protein>
<reference evidence="4 5" key="1">
    <citation type="submission" date="2019-05" db="EMBL/GenBank/DDBJ databases">
        <title>Mikania micrantha, genome provides insights into the molecular mechanism of rapid growth.</title>
        <authorList>
            <person name="Liu B."/>
        </authorList>
    </citation>
    <scope>NUCLEOTIDE SEQUENCE [LARGE SCALE GENOMIC DNA]</scope>
    <source>
        <strain evidence="4">NLD-2019</strain>
        <tissue evidence="4">Leaf</tissue>
    </source>
</reference>
<feature type="region of interest" description="Disordered" evidence="2">
    <location>
        <begin position="445"/>
        <end position="477"/>
    </location>
</feature>
<feature type="compositionally biased region" description="Basic residues" evidence="2">
    <location>
        <begin position="990"/>
        <end position="1012"/>
    </location>
</feature>
<dbReference type="Pfam" id="PF14223">
    <property type="entry name" value="Retrotran_gag_2"/>
    <property type="match status" value="1"/>
</dbReference>
<dbReference type="InterPro" id="IPR001878">
    <property type="entry name" value="Znf_CCHC"/>
</dbReference>
<evidence type="ECO:0000313" key="5">
    <source>
        <dbReference type="Proteomes" id="UP000326396"/>
    </source>
</evidence>
<dbReference type="InterPro" id="IPR036875">
    <property type="entry name" value="Znf_CCHC_sf"/>
</dbReference>
<dbReference type="OrthoDB" id="1905162at2759"/>
<dbReference type="InterPro" id="IPR006852">
    <property type="entry name" value="TOD1_MUCI70"/>
</dbReference>
<organism evidence="4 5">
    <name type="scientific">Mikania micrantha</name>
    <name type="common">bitter vine</name>
    <dbReference type="NCBI Taxonomy" id="192012"/>
    <lineage>
        <taxon>Eukaryota</taxon>
        <taxon>Viridiplantae</taxon>
        <taxon>Streptophyta</taxon>
        <taxon>Embryophyta</taxon>
        <taxon>Tracheophyta</taxon>
        <taxon>Spermatophyta</taxon>
        <taxon>Magnoliopsida</taxon>
        <taxon>eudicotyledons</taxon>
        <taxon>Gunneridae</taxon>
        <taxon>Pentapetalae</taxon>
        <taxon>asterids</taxon>
        <taxon>campanulids</taxon>
        <taxon>Asterales</taxon>
        <taxon>Asteraceae</taxon>
        <taxon>Asteroideae</taxon>
        <taxon>Heliantheae alliance</taxon>
        <taxon>Eupatorieae</taxon>
        <taxon>Mikania</taxon>
    </lineage>
</organism>
<dbReference type="PROSITE" id="PS50158">
    <property type="entry name" value="ZF_CCHC"/>
    <property type="match status" value="1"/>
</dbReference>
<dbReference type="GO" id="GO:0008270">
    <property type="term" value="F:zinc ion binding"/>
    <property type="evidence" value="ECO:0007669"/>
    <property type="project" value="UniProtKB-KW"/>
</dbReference>
<keyword evidence="1" id="KW-0862">Zinc</keyword>
<keyword evidence="5" id="KW-1185">Reference proteome</keyword>
<dbReference type="InterPro" id="IPR048354">
    <property type="entry name" value="TOD1_MUCI70_glycTrfase_dom"/>
</dbReference>
<name>A0A5N6M1K2_9ASTR</name>
<accession>A0A5N6M1K2</accession>
<dbReference type="PANTHER" id="PTHR12956">
    <property type="entry name" value="ALKALINE CERAMIDASE-RELATED"/>
    <property type="match status" value="1"/>
</dbReference>
<feature type="region of interest" description="Disordered" evidence="2">
    <location>
        <begin position="185"/>
        <end position="215"/>
    </location>
</feature>
<dbReference type="PANTHER" id="PTHR12956:SF61">
    <property type="entry name" value="TRNA (MET) CYTIDINE ACETYLTRANSFERASE-RELATED"/>
    <property type="match status" value="1"/>
</dbReference>
<dbReference type="Proteomes" id="UP000326396">
    <property type="component" value="Linkage Group LG7"/>
</dbReference>
<dbReference type="SUPFAM" id="SSF57756">
    <property type="entry name" value="Retrovirus zinc finger-like domains"/>
    <property type="match status" value="1"/>
</dbReference>
<feature type="region of interest" description="Disordered" evidence="2">
    <location>
        <begin position="978"/>
        <end position="1022"/>
    </location>
</feature>
<evidence type="ECO:0000256" key="1">
    <source>
        <dbReference type="PROSITE-ProRule" id="PRU00047"/>
    </source>
</evidence>
<evidence type="ECO:0000313" key="4">
    <source>
        <dbReference type="EMBL" id="KAD3066833.1"/>
    </source>
</evidence>